<evidence type="ECO:0000313" key="2">
    <source>
        <dbReference type="EMBL" id="MEQ2171883.1"/>
    </source>
</evidence>
<keyword evidence="3" id="KW-1185">Reference proteome</keyword>
<dbReference type="PANTHER" id="PTHR22017:SF3">
    <property type="entry name" value="PHOTORECEPTOR CILIUM ACTIN REGULATOR 2"/>
    <property type="match status" value="1"/>
</dbReference>
<dbReference type="InterPro" id="IPR029352">
    <property type="entry name" value="PCARE"/>
</dbReference>
<evidence type="ECO:0008006" key="4">
    <source>
        <dbReference type="Google" id="ProtNLM"/>
    </source>
</evidence>
<evidence type="ECO:0000256" key="1">
    <source>
        <dbReference type="SAM" id="MobiDB-lite"/>
    </source>
</evidence>
<evidence type="ECO:0000313" key="3">
    <source>
        <dbReference type="Proteomes" id="UP001476798"/>
    </source>
</evidence>
<feature type="compositionally biased region" description="Basic and acidic residues" evidence="1">
    <location>
        <begin position="108"/>
        <end position="124"/>
    </location>
</feature>
<dbReference type="Proteomes" id="UP001476798">
    <property type="component" value="Unassembled WGS sequence"/>
</dbReference>
<dbReference type="PANTHER" id="PTHR22017">
    <property type="entry name" value="PHOTORECEPTOR CILIUM ACTIN REGULATOR"/>
    <property type="match status" value="1"/>
</dbReference>
<feature type="compositionally biased region" description="Low complexity" evidence="1">
    <location>
        <begin position="790"/>
        <end position="799"/>
    </location>
</feature>
<name>A0ABV0NMX6_9TELE</name>
<reference evidence="2 3" key="1">
    <citation type="submission" date="2021-06" db="EMBL/GenBank/DDBJ databases">
        <authorList>
            <person name="Palmer J.M."/>
        </authorList>
    </citation>
    <scope>NUCLEOTIDE SEQUENCE [LARGE SCALE GENOMIC DNA]</scope>
    <source>
        <strain evidence="2 3">GA_2019</strain>
        <tissue evidence="2">Muscle</tissue>
    </source>
</reference>
<feature type="region of interest" description="Disordered" evidence="1">
    <location>
        <begin position="372"/>
        <end position="410"/>
    </location>
</feature>
<organism evidence="2 3">
    <name type="scientific">Goodea atripinnis</name>
    <dbReference type="NCBI Taxonomy" id="208336"/>
    <lineage>
        <taxon>Eukaryota</taxon>
        <taxon>Metazoa</taxon>
        <taxon>Chordata</taxon>
        <taxon>Craniata</taxon>
        <taxon>Vertebrata</taxon>
        <taxon>Euteleostomi</taxon>
        <taxon>Actinopterygii</taxon>
        <taxon>Neopterygii</taxon>
        <taxon>Teleostei</taxon>
        <taxon>Neoteleostei</taxon>
        <taxon>Acanthomorphata</taxon>
        <taxon>Ovalentaria</taxon>
        <taxon>Atherinomorphae</taxon>
        <taxon>Cyprinodontiformes</taxon>
        <taxon>Goodeidae</taxon>
        <taxon>Goodea</taxon>
    </lineage>
</organism>
<dbReference type="EMBL" id="JAHRIO010041086">
    <property type="protein sequence ID" value="MEQ2171883.1"/>
    <property type="molecule type" value="Genomic_DNA"/>
</dbReference>
<accession>A0ABV0NMX6</accession>
<dbReference type="Pfam" id="PF15449">
    <property type="entry name" value="Retinal"/>
    <property type="match status" value="2"/>
</dbReference>
<feature type="compositionally biased region" description="Acidic residues" evidence="1">
    <location>
        <begin position="381"/>
        <end position="393"/>
    </location>
</feature>
<feature type="region of interest" description="Disordered" evidence="1">
    <location>
        <begin position="106"/>
        <end position="126"/>
    </location>
</feature>
<gene>
    <name evidence="2" type="ORF">GOODEAATRI_015145</name>
</gene>
<proteinExistence type="predicted"/>
<comment type="caution">
    <text evidence="2">The sequence shown here is derived from an EMBL/GenBank/DDBJ whole genome shotgun (WGS) entry which is preliminary data.</text>
</comment>
<feature type="region of interest" description="Disordered" evidence="1">
    <location>
        <begin position="317"/>
        <end position="350"/>
    </location>
</feature>
<protein>
    <recommendedName>
        <fullName evidence="4">Photoreceptor cilium actin regulator</fullName>
    </recommendedName>
</protein>
<feature type="region of interest" description="Disordered" evidence="1">
    <location>
        <begin position="776"/>
        <end position="807"/>
    </location>
</feature>
<sequence>MGCSPSKGKLLLKPEQFGIPKALVTEVSQEGVDCGHALVEDSCLKPQDKKEDPPLLTHEHCTKKTSLTQLDSDLTLPENALDIKEAEVNELPQEIISHVMQKNTIQKTETHKKNVKKRSTERQRKTFAVQTKVNFPPLMVRAHQAAYSFLNPNISKYETLLGLLDQATQTQLSLQPIISVLGLYFEEINQALEEMAEEGELMLKEHGDSMTLPSGMLSQAVRSATPSTTTVDNCDPPPDLLQQLLQQSSKKMRQVGSSVKTLGDTTLEEAIEYFCSLSKLFAEKLQAKQAAEQRLSQVLARVEAATIKMCNLEDSALHSEDSGIGGENESLTGSERHQCHRGSAGSGSCGSEVNIQGMFRNYPNNLAEFVSYNKDDKEGDKEEEEKYEDDESYQGERKRSSSSLPDPSPALRYMHVNSKKDQKPTFKQLFPATKMEHFSSSSYINVMTELQTSQKDFDQKIKTISETRGLNDFVRPHYNLYQAGVRRHSLDGSAGVQKSQARTNQPPCILSSLPLPPNQPLKRHSVRRLINTFSHGVDERPGPGVSHISPQIMRPNKSCILLPVSNIVNSNGEYLVNGNNSRSCPDSRDDLDMDNLPPPPLEVLMDNSFQHNESQQQNEKIHEDPVLSLPLIHQNTGISQRKKIALQNVEILPNKANVKPRSMAVSPAPPVRQEGLTEVQHKQLRLETEALEKTEKTNRLHQQATKIIHLCNAGESFDKKNILVQISGDLTTLQATNNQRFEGTEILGSEMPPCNLPIIAPPVSRVRLPPSCPSVRHSFPSPPMFRPHSNSRSSSRSNSPRTVTRADDNITEQIIPSVSFHDARSVFCQNELQSSQACLSFGSSALPKKWGEVTRGRLLIRERDNLTRRTQSEQRPQMISHSEFEIDDHLVSLQTKEDEPVAEK</sequence>